<dbReference type="AlphaFoldDB" id="A0A1Z5AYN1"/>
<sequence>MLVFRDLLQSFSKIKLDKQLLGIKLNRVDLKVFPIVKSINFYQN</sequence>
<protein>
    <submittedName>
        <fullName evidence="1">Uncharacterized protein</fullName>
    </submittedName>
</protein>
<geneLocation type="plasmid" evidence="1">
    <name>megaplasmid</name>
</geneLocation>
<evidence type="ECO:0000313" key="1">
    <source>
        <dbReference type="EMBL" id="CRI06579.1"/>
    </source>
</evidence>
<reference evidence="1" key="1">
    <citation type="submission" date="2015-04" db="EMBL/GenBank/DDBJ databases">
        <title>Carnobacterium maltaromaticum LMA28 complete chromosome sequence.</title>
        <authorList>
            <person name="Borges F."/>
            <person name="Cailliez-Grimal C."/>
        </authorList>
    </citation>
    <scope>NUCLEOTIDE SEQUENCE [LARGE SCALE GENOMIC DNA]</scope>
    <source>
        <strain evidence="1">LMA28</strain>
        <plasmid evidence="1">megaplasmid</plasmid>
    </source>
</reference>
<accession>A0A1Z5AYN1</accession>
<proteinExistence type="predicted"/>
<reference evidence="1" key="2">
    <citation type="submission" date="2015-04" db="EMBL/GenBank/DDBJ databases">
        <title>Carnobacterium maltaromaticum LMA28 plasmids.</title>
        <authorList>
            <person name="Cailliez-Grimal C."/>
            <person name="Iskandar C."/>
        </authorList>
    </citation>
    <scope>NUCLEOTIDE SEQUENCE [LARGE SCALE GENOMIC DNA]</scope>
    <source>
        <strain evidence="1">LMA28</strain>
        <plasmid evidence="1">megaplasmid</plasmid>
    </source>
</reference>
<gene>
    <name evidence="1" type="ORF">BN424_mp0037</name>
</gene>
<organism evidence="1">
    <name type="scientific">Carnobacterium maltaromaticum</name>
    <name type="common">Carnobacterium piscicola</name>
    <dbReference type="NCBI Taxonomy" id="2751"/>
    <lineage>
        <taxon>Bacteria</taxon>
        <taxon>Bacillati</taxon>
        <taxon>Bacillota</taxon>
        <taxon>Bacilli</taxon>
        <taxon>Lactobacillales</taxon>
        <taxon>Carnobacteriaceae</taxon>
        <taxon>Carnobacterium</taxon>
    </lineage>
</organism>
<name>A0A1Z5AYN1_CARML</name>
<dbReference type="EMBL" id="LN846931">
    <property type="protein sequence ID" value="CRI06579.1"/>
    <property type="molecule type" value="Genomic_DNA"/>
</dbReference>
<keyword evidence="1" id="KW-0614">Plasmid</keyword>